<gene>
    <name evidence="2" type="ORF">SAMN04487997_0963</name>
</gene>
<protein>
    <submittedName>
        <fullName evidence="2">Uncharacterized protein</fullName>
    </submittedName>
</protein>
<dbReference type="RefSeq" id="WP_091334015.1">
    <property type="nucleotide sequence ID" value="NZ_FNYC01000001.1"/>
</dbReference>
<evidence type="ECO:0000256" key="1">
    <source>
        <dbReference type="SAM" id="MobiDB-lite"/>
    </source>
</evidence>
<dbReference type="STRING" id="529704.SAMN02927913_0878"/>
<dbReference type="OrthoDB" id="5957048at2"/>
<dbReference type="AlphaFoldDB" id="A0A1H6R8V8"/>
<sequence length="68" mass="7736">MLSRFFHVRSALKPFSAPTAAPIVEPGGTHPPAAGLHPHADYDRHPLETNGFDHYVEWNEDNERFFVH</sequence>
<dbReference type="EMBL" id="FNYC01000001">
    <property type="protein sequence ID" value="SEI49664.1"/>
    <property type="molecule type" value="Genomic_DNA"/>
</dbReference>
<organism evidence="2 3">
    <name type="scientific">Frateuria terrea</name>
    <dbReference type="NCBI Taxonomy" id="529704"/>
    <lineage>
        <taxon>Bacteria</taxon>
        <taxon>Pseudomonadati</taxon>
        <taxon>Pseudomonadota</taxon>
        <taxon>Gammaproteobacteria</taxon>
        <taxon>Lysobacterales</taxon>
        <taxon>Rhodanobacteraceae</taxon>
        <taxon>Frateuria</taxon>
    </lineage>
</organism>
<name>A0A1H6R8V8_9GAMM</name>
<feature type="region of interest" description="Disordered" evidence="1">
    <location>
        <begin position="17"/>
        <end position="42"/>
    </location>
</feature>
<reference evidence="2 3" key="1">
    <citation type="submission" date="2016-10" db="EMBL/GenBank/DDBJ databases">
        <authorList>
            <person name="de Groot N.N."/>
        </authorList>
    </citation>
    <scope>NUCLEOTIDE SEQUENCE [LARGE SCALE GENOMIC DNA]</scope>
    <source>
        <strain evidence="2 3">DSM 26515</strain>
    </source>
</reference>
<keyword evidence="3" id="KW-1185">Reference proteome</keyword>
<evidence type="ECO:0000313" key="2">
    <source>
        <dbReference type="EMBL" id="SEI49664.1"/>
    </source>
</evidence>
<evidence type="ECO:0000313" key="3">
    <source>
        <dbReference type="Proteomes" id="UP000199420"/>
    </source>
</evidence>
<dbReference type="Proteomes" id="UP000199420">
    <property type="component" value="Unassembled WGS sequence"/>
</dbReference>
<accession>A0A1H6R8V8</accession>
<proteinExistence type="predicted"/>